<dbReference type="PANTHER" id="PTHR24223">
    <property type="entry name" value="ATP-BINDING CASSETTE SUB-FAMILY C"/>
    <property type="match status" value="1"/>
</dbReference>
<protein>
    <submittedName>
        <fullName evidence="13">9892_t:CDS:1</fullName>
    </submittedName>
</protein>
<evidence type="ECO:0000256" key="9">
    <source>
        <dbReference type="ARBA" id="ARBA00023136"/>
    </source>
</evidence>
<feature type="transmembrane region" description="Helical" evidence="10">
    <location>
        <begin position="1004"/>
        <end position="1027"/>
    </location>
</feature>
<feature type="transmembrane region" description="Helical" evidence="10">
    <location>
        <begin position="273"/>
        <end position="295"/>
    </location>
</feature>
<keyword evidence="14" id="KW-1185">Reference proteome</keyword>
<dbReference type="Pfam" id="PF24357">
    <property type="entry name" value="TMD0_ABC"/>
    <property type="match status" value="1"/>
</dbReference>
<dbReference type="EMBL" id="CAJVPK010000459">
    <property type="protein sequence ID" value="CAG8513285.1"/>
    <property type="molecule type" value="Genomic_DNA"/>
</dbReference>
<dbReference type="Gene3D" id="3.40.50.300">
    <property type="entry name" value="P-loop containing nucleotide triphosphate hydrolases"/>
    <property type="match status" value="3"/>
</dbReference>
<dbReference type="InterPro" id="IPR003439">
    <property type="entry name" value="ABC_transporter-like_ATP-bd"/>
</dbReference>
<evidence type="ECO:0000313" key="13">
    <source>
        <dbReference type="EMBL" id="CAG8513285.1"/>
    </source>
</evidence>
<reference evidence="13" key="1">
    <citation type="submission" date="2021-06" db="EMBL/GenBank/DDBJ databases">
        <authorList>
            <person name="Kallberg Y."/>
            <person name="Tangrot J."/>
            <person name="Rosling A."/>
        </authorList>
    </citation>
    <scope>NUCLEOTIDE SEQUENCE</scope>
    <source>
        <strain evidence="13">AZ414A</strain>
    </source>
</reference>
<evidence type="ECO:0000256" key="4">
    <source>
        <dbReference type="ARBA" id="ARBA00022692"/>
    </source>
</evidence>
<dbReference type="CDD" id="cd03250">
    <property type="entry name" value="ABCC_MRP_domain1"/>
    <property type="match status" value="1"/>
</dbReference>
<dbReference type="FunFam" id="1.20.1560.10:FF:000020">
    <property type="entry name" value="ABC metal ion transporter"/>
    <property type="match status" value="1"/>
</dbReference>
<feature type="domain" description="ABC transporter" evidence="11">
    <location>
        <begin position="486"/>
        <end position="673"/>
    </location>
</feature>
<dbReference type="FunFam" id="1.20.1560.10:FF:000001">
    <property type="entry name" value="ATP-binding cassette subfamily C member 1"/>
    <property type="match status" value="1"/>
</dbReference>
<dbReference type="PROSITE" id="PS50929">
    <property type="entry name" value="ABC_TM1F"/>
    <property type="match status" value="2"/>
</dbReference>
<keyword evidence="9 10" id="KW-0472">Membrane</keyword>
<comment type="caution">
    <text evidence="13">The sequence shown here is derived from an EMBL/GenBank/DDBJ whole genome shotgun (WGS) entry which is preliminary data.</text>
</comment>
<feature type="domain" description="ABC transmembrane type-1" evidence="12">
    <location>
        <begin position="778"/>
        <end position="1058"/>
    </location>
</feature>
<evidence type="ECO:0000256" key="2">
    <source>
        <dbReference type="ARBA" id="ARBA00022448"/>
    </source>
</evidence>
<accession>A0A9N9A0Y9</accession>
<dbReference type="GO" id="GO:0000329">
    <property type="term" value="C:fungal-type vacuole membrane"/>
    <property type="evidence" value="ECO:0007669"/>
    <property type="project" value="UniProtKB-ARBA"/>
</dbReference>
<dbReference type="Pfam" id="PF00664">
    <property type="entry name" value="ABC_membrane"/>
    <property type="match status" value="2"/>
</dbReference>
<evidence type="ECO:0000259" key="11">
    <source>
        <dbReference type="PROSITE" id="PS50893"/>
    </source>
</evidence>
<dbReference type="FunFam" id="3.40.50.300:FF:000163">
    <property type="entry name" value="Multidrug resistance-associated protein member 4"/>
    <property type="match status" value="1"/>
</dbReference>
<evidence type="ECO:0000256" key="1">
    <source>
        <dbReference type="ARBA" id="ARBA00004128"/>
    </source>
</evidence>
<evidence type="ECO:0000256" key="10">
    <source>
        <dbReference type="SAM" id="Phobius"/>
    </source>
</evidence>
<dbReference type="PROSITE" id="PS00211">
    <property type="entry name" value="ABC_TRANSPORTER_1"/>
    <property type="match status" value="2"/>
</dbReference>
<evidence type="ECO:0000256" key="5">
    <source>
        <dbReference type="ARBA" id="ARBA00022737"/>
    </source>
</evidence>
<dbReference type="Pfam" id="PF00005">
    <property type="entry name" value="ABC_tran"/>
    <property type="match status" value="2"/>
</dbReference>
<dbReference type="InterPro" id="IPR036640">
    <property type="entry name" value="ABC1_TM_sf"/>
</dbReference>
<dbReference type="SUPFAM" id="SSF52540">
    <property type="entry name" value="P-loop containing nucleoside triphosphate hydrolases"/>
    <property type="match status" value="2"/>
</dbReference>
<keyword evidence="8 10" id="KW-1133">Transmembrane helix</keyword>
<comment type="subcellular location">
    <subcellularLocation>
        <location evidence="1">Vacuole membrane</location>
        <topology evidence="1">Multi-pass membrane protein</topology>
    </subcellularLocation>
</comment>
<keyword evidence="2" id="KW-0813">Transport</keyword>
<dbReference type="GO" id="GO:0005524">
    <property type="term" value="F:ATP binding"/>
    <property type="evidence" value="ECO:0007669"/>
    <property type="project" value="UniProtKB-KW"/>
</dbReference>
<feature type="transmembrane region" description="Helical" evidence="10">
    <location>
        <begin position="35"/>
        <end position="55"/>
    </location>
</feature>
<dbReference type="PANTHER" id="PTHR24223:SF443">
    <property type="entry name" value="MULTIDRUG-RESISTANCE LIKE PROTEIN 1, ISOFORM I"/>
    <property type="match status" value="1"/>
</dbReference>
<dbReference type="InterPro" id="IPR050173">
    <property type="entry name" value="ABC_transporter_C-like"/>
</dbReference>
<organism evidence="13 14">
    <name type="scientific">Diversispora eburnea</name>
    <dbReference type="NCBI Taxonomy" id="1213867"/>
    <lineage>
        <taxon>Eukaryota</taxon>
        <taxon>Fungi</taxon>
        <taxon>Fungi incertae sedis</taxon>
        <taxon>Mucoromycota</taxon>
        <taxon>Glomeromycotina</taxon>
        <taxon>Glomeromycetes</taxon>
        <taxon>Diversisporales</taxon>
        <taxon>Diversisporaceae</taxon>
        <taxon>Diversispora</taxon>
    </lineage>
</organism>
<feature type="transmembrane region" description="Helical" evidence="10">
    <location>
        <begin position="916"/>
        <end position="934"/>
    </location>
</feature>
<dbReference type="CDD" id="cd18595">
    <property type="entry name" value="ABC_6TM_MRP1_2_3_6_D1_like"/>
    <property type="match status" value="1"/>
</dbReference>
<dbReference type="CDD" id="cd18603">
    <property type="entry name" value="ABC_6TM_MRP1_2_3_6_D2_like"/>
    <property type="match status" value="1"/>
</dbReference>
<gene>
    <name evidence="13" type="ORF">DEBURN_LOCUS5287</name>
</gene>
<evidence type="ECO:0000313" key="14">
    <source>
        <dbReference type="Proteomes" id="UP000789706"/>
    </source>
</evidence>
<dbReference type="GO" id="GO:0140359">
    <property type="term" value="F:ABC-type transporter activity"/>
    <property type="evidence" value="ECO:0007669"/>
    <property type="project" value="InterPro"/>
</dbReference>
<dbReference type="SMART" id="SM00382">
    <property type="entry name" value="AAA"/>
    <property type="match status" value="2"/>
</dbReference>
<dbReference type="PROSITE" id="PS50893">
    <property type="entry name" value="ABC_TRANSPORTER_2"/>
    <property type="match status" value="2"/>
</dbReference>
<dbReference type="InterPro" id="IPR011527">
    <property type="entry name" value="ABC1_TM_dom"/>
</dbReference>
<feature type="transmembrane region" description="Helical" evidence="10">
    <location>
        <begin position="158"/>
        <end position="178"/>
    </location>
</feature>
<feature type="transmembrane region" description="Helical" evidence="10">
    <location>
        <begin position="892"/>
        <end position="910"/>
    </location>
</feature>
<keyword evidence="3" id="KW-0926">Vacuole</keyword>
<keyword evidence="7" id="KW-0067">ATP-binding</keyword>
<keyword evidence="6" id="KW-0547">Nucleotide-binding</keyword>
<feature type="transmembrane region" description="Helical" evidence="10">
    <location>
        <begin position="198"/>
        <end position="221"/>
    </location>
</feature>
<dbReference type="SUPFAM" id="SSF90123">
    <property type="entry name" value="ABC transporter transmembrane region"/>
    <property type="match status" value="2"/>
</dbReference>
<evidence type="ECO:0000256" key="8">
    <source>
        <dbReference type="ARBA" id="ARBA00022989"/>
    </source>
</evidence>
<dbReference type="InterPro" id="IPR017871">
    <property type="entry name" value="ABC_transporter-like_CS"/>
</dbReference>
<dbReference type="InterPro" id="IPR056227">
    <property type="entry name" value="TMD0_ABC"/>
</dbReference>
<evidence type="ECO:0000256" key="7">
    <source>
        <dbReference type="ARBA" id="ARBA00022840"/>
    </source>
</evidence>
<sequence>MFEGDSFCHDPAGWGPLEPDQGGFNMTLCFTEGTFIMPINALMMIFGSLEIFYLVKRSTVVPASGLRKWHFVFKRLIPKPRDPYELIEEDNQTSPEETANIFSRLTFYWMTPMMKLGYKKYLTFADLMNLNSEDRSKRISEKFEEKWKNELNKKNPSLIKVITFTFGGPFVFAAPQLLRVLMIFVRSQGEENPQPALWGYYIAVMMFFTAILQTMFLHQYFQLCFVTGMRTRAGLVTAIYKKSLLLSNSGRQSSTVGEIVNHMSVDAQKIMDLTTYFHITWSGPFQIALALYFLYQTMGVSAFAGVAVMILMIPINAVIASKMRTLQRKQMKNKDDRIKLMNEILNGIKVIKLYAWESAFTKKISHIRNNLELNTLKKLGYLASLQSFTWASTPFLVSFATFAVYVNITNEPLTSEIVFVALALFNLLQFPLTVFPHVITSAIEAAVSIKRVQNFLKADELDPNAIVRLPYRVDNNEVPKKVNGKIEMVSIKHGTFKWYKGGVSELEDINLSVGKGDLISIVGRVGAGKSSLLSAILGEMYKVGGQVAVRGHVAYVTQVIEACCLNQDISILPGGDLTEIGEKGINLSGGQKARISLARALYARADVYLLDDPLSAVDALVGITKARIFVTHGIHHLSRANSVVMLREGRITEQGHFDTLMKEKKELFNLISEYGQEIQGPNEEDEAISSPNMVETYEIDEANMDPNTEETSRSPRERRVSVASLHKRPSLMTTNNKKEDIEPSDTDALITKEESAKGKVVWPVYQAYIKSCSAGAVILFLFMLITSQGVQIGNSLFLKYWSSLKTTENVLFYLFIYGCIGIIHSFMTIIQTIVLWIFCAIRAAQTLHEKMFNSIVRSPMSFFDTTPLGRILNRFSKDQYTIDEVLPRTFSGYFRTLFIVMATAIVISYSTPSFTFIIIPMILIYSYIQSYYLATSRELKRLDSLTRSPIYAHFQETLGGVITIRAYGQSERFCRENEIKLDENQKAYYPSISCNRWLAVRLEFLGSLIIFSAAILSVVTVLTTHYVDEGLVGLSVSYALSVTQALNWAVRQFCEIETNIISVERVYEYINLPSEAPLVIADNRPAPTWPQNGMVEYQNYSTRYRPGLELVLKGTSFSVKPKEKIGIVGRTGAGKSSLTLSLFRLIEAVDGKIDDVDISKIGLYDLRSRITIIPQDPILFEEIWQALQSAHMKNHIAKLEGKLQAKVLEGGNNYSQGQRQLLCLARALLRRSPIIVLDEATASVDVETDAKIQETIRTEFNWATLLCIAHRLRTIIDYNRVLVLDKGKVAEFDTPYNLLQNPNSLFRNLCEESNEFEYLMDIATKKNHTSKSK</sequence>
<name>A0A9N9A0Y9_9GLOM</name>
<dbReference type="CDD" id="cd03244">
    <property type="entry name" value="ABCC_MRP_domain2"/>
    <property type="match status" value="1"/>
</dbReference>
<dbReference type="GO" id="GO:0016887">
    <property type="term" value="F:ATP hydrolysis activity"/>
    <property type="evidence" value="ECO:0007669"/>
    <property type="project" value="InterPro"/>
</dbReference>
<keyword evidence="5" id="KW-0677">Repeat</keyword>
<feature type="transmembrane region" description="Helical" evidence="10">
    <location>
        <begin position="417"/>
        <end position="443"/>
    </location>
</feature>
<dbReference type="Proteomes" id="UP000789706">
    <property type="component" value="Unassembled WGS sequence"/>
</dbReference>
<dbReference type="InterPro" id="IPR003593">
    <property type="entry name" value="AAA+_ATPase"/>
</dbReference>
<evidence type="ECO:0000256" key="3">
    <source>
        <dbReference type="ARBA" id="ARBA00022554"/>
    </source>
</evidence>
<evidence type="ECO:0000256" key="6">
    <source>
        <dbReference type="ARBA" id="ARBA00022741"/>
    </source>
</evidence>
<feature type="domain" description="ABC transporter" evidence="11">
    <location>
        <begin position="1095"/>
        <end position="1311"/>
    </location>
</feature>
<dbReference type="OrthoDB" id="6500128at2759"/>
<keyword evidence="4 10" id="KW-0812">Transmembrane</keyword>
<feature type="domain" description="ABC transmembrane type-1" evidence="12">
    <location>
        <begin position="193"/>
        <end position="444"/>
    </location>
</feature>
<feature type="transmembrane region" description="Helical" evidence="10">
    <location>
        <begin position="767"/>
        <end position="790"/>
    </location>
</feature>
<proteinExistence type="predicted"/>
<feature type="transmembrane region" description="Helical" evidence="10">
    <location>
        <begin position="301"/>
        <end position="321"/>
    </location>
</feature>
<feature type="transmembrane region" description="Helical" evidence="10">
    <location>
        <begin position="810"/>
        <end position="841"/>
    </location>
</feature>
<feature type="transmembrane region" description="Helical" evidence="10">
    <location>
        <begin position="379"/>
        <end position="405"/>
    </location>
</feature>
<dbReference type="InterPro" id="IPR027417">
    <property type="entry name" value="P-loop_NTPase"/>
</dbReference>
<evidence type="ECO:0000259" key="12">
    <source>
        <dbReference type="PROSITE" id="PS50929"/>
    </source>
</evidence>
<dbReference type="Gene3D" id="1.20.1560.10">
    <property type="entry name" value="ABC transporter type 1, transmembrane domain"/>
    <property type="match status" value="2"/>
</dbReference>